<dbReference type="Pfam" id="PF01170">
    <property type="entry name" value="UPF0020"/>
    <property type="match status" value="1"/>
</dbReference>
<feature type="domain" description="Ribosomal RNA large subunit methyltransferase K/L-like methyltransferase" evidence="11">
    <location>
        <begin position="176"/>
        <end position="290"/>
    </location>
</feature>
<sequence>MEYLIRSAQQHEDFREAEIKALATLHGFDVEILSYSNESPYCVVRLPSDDAAKLLIERSILACAIYRLWGQGSDYDSLHEDLRSRTESEWSKYKVSSFWFQIKTFQSKRSATARQDIVESFSYLPFDGPITPQNPDVEFCVCEYFDKGTLTPKQIYMGRLIGNSCRDVINVYDLKKRSYISTTSMDAELALVTANLALAGPNKLMYDPFVGTAGFPIACAHFGCIVLGSDIDGRCIRGKGEKDVLSNFRQYGIAGRWLDGFTADLTNTPLRKRRFLDAIVCDPPYGVREGLKVLGSKRGPVEEVYIDGKSAYKQADYVPPKKQYSFTAMLRDILQFGADTLVDNGRVVLWMPTANDADVELPFPQNPYLELVSVSVQEFNKWSRRLLVYRRLPSVEVDAAAISAYNHQAGHTADELNDFRRKYFQGFKS</sequence>
<dbReference type="InterPro" id="IPR000241">
    <property type="entry name" value="RlmKL-like_Mtase"/>
</dbReference>
<gene>
    <name evidence="13 15" type="ORF">P152DRAFT_512701</name>
</gene>
<dbReference type="PROSITE" id="PS00092">
    <property type="entry name" value="N6_MTASE"/>
    <property type="match status" value="1"/>
</dbReference>
<dbReference type="RefSeq" id="XP_033535942.1">
    <property type="nucleotide sequence ID" value="XM_033682763.1"/>
</dbReference>
<dbReference type="GO" id="GO:0000049">
    <property type="term" value="F:tRNA binding"/>
    <property type="evidence" value="ECO:0007669"/>
    <property type="project" value="UniProtKB-UniRule"/>
</dbReference>
<organism evidence="13">
    <name type="scientific">Eremomyces bilateralis CBS 781.70</name>
    <dbReference type="NCBI Taxonomy" id="1392243"/>
    <lineage>
        <taxon>Eukaryota</taxon>
        <taxon>Fungi</taxon>
        <taxon>Dikarya</taxon>
        <taxon>Ascomycota</taxon>
        <taxon>Pezizomycotina</taxon>
        <taxon>Dothideomycetes</taxon>
        <taxon>Dothideomycetes incertae sedis</taxon>
        <taxon>Eremomycetales</taxon>
        <taxon>Eremomycetaceae</taxon>
        <taxon>Eremomyces</taxon>
    </lineage>
</organism>
<name>A0A6G1G8R2_9PEZI</name>
<feature type="domain" description="tRNA (guanine(10)-N(2))-methyltransferase TRMT11 N-terminal" evidence="12">
    <location>
        <begin position="1"/>
        <end position="166"/>
    </location>
</feature>
<dbReference type="EMBL" id="ML975153">
    <property type="protein sequence ID" value="KAF1814311.1"/>
    <property type="molecule type" value="Genomic_DNA"/>
</dbReference>
<dbReference type="InterPro" id="IPR002052">
    <property type="entry name" value="DNA_methylase_N6_adenine_CS"/>
</dbReference>
<protein>
    <recommendedName>
        <fullName evidence="9">tRNA (guanine(10)-N(2))-methyltransferase</fullName>
        <ecNumber evidence="9">2.1.1.214</ecNumber>
    </recommendedName>
</protein>
<dbReference type="AlphaFoldDB" id="A0A6G1G8R2"/>
<reference evidence="15" key="3">
    <citation type="submission" date="2025-04" db="UniProtKB">
        <authorList>
            <consortium name="RefSeq"/>
        </authorList>
    </citation>
    <scope>IDENTIFICATION</scope>
    <source>
        <strain evidence="15">CBS 781.70</strain>
    </source>
</reference>
<dbReference type="GO" id="GO:0160102">
    <property type="term" value="F:tRNA (guanine(10)-N2)-methyltransferase activity"/>
    <property type="evidence" value="ECO:0007669"/>
    <property type="project" value="UniProtKB-EC"/>
</dbReference>
<dbReference type="PANTHER" id="PTHR13370">
    <property type="entry name" value="RNA METHYLASE-RELATED"/>
    <property type="match status" value="1"/>
</dbReference>
<dbReference type="PROSITE" id="PS51627">
    <property type="entry name" value="SAM_MT_TRM11"/>
    <property type="match status" value="1"/>
</dbReference>
<accession>A0A6G1G8R2</accession>
<reference evidence="13 15" key="1">
    <citation type="submission" date="2020-01" db="EMBL/GenBank/DDBJ databases">
        <authorList>
            <consortium name="DOE Joint Genome Institute"/>
            <person name="Haridas S."/>
            <person name="Albert R."/>
            <person name="Binder M."/>
            <person name="Bloem J."/>
            <person name="Labutti K."/>
            <person name="Salamov A."/>
            <person name="Andreopoulos B."/>
            <person name="Baker S.E."/>
            <person name="Barry K."/>
            <person name="Bills G."/>
            <person name="Bluhm B.H."/>
            <person name="Cannon C."/>
            <person name="Castanera R."/>
            <person name="Culley D.E."/>
            <person name="Daum C."/>
            <person name="Ezra D."/>
            <person name="Gonzalez J.B."/>
            <person name="Henrissat B."/>
            <person name="Kuo A."/>
            <person name="Liang C."/>
            <person name="Lipzen A."/>
            <person name="Lutzoni F."/>
            <person name="Magnuson J."/>
            <person name="Mondo S."/>
            <person name="Nolan M."/>
            <person name="Ohm R."/>
            <person name="Pangilinan J."/>
            <person name="Park H.-J."/>
            <person name="Ramirez L."/>
            <person name="Alfaro M."/>
            <person name="Sun H."/>
            <person name="Tritt A."/>
            <person name="Yoshinaga Y."/>
            <person name="Zwiers L.-H."/>
            <person name="Turgeon B.G."/>
            <person name="Goodwin S.B."/>
            <person name="Spatafora J.W."/>
            <person name="Crous P.W."/>
            <person name="Grigoriev I.V."/>
        </authorList>
    </citation>
    <scope>NUCLEOTIDE SEQUENCE</scope>
    <source>
        <strain evidence="13 15">CBS 781.70</strain>
    </source>
</reference>
<proteinExistence type="inferred from homology"/>
<keyword evidence="6 10" id="KW-0949">S-adenosyl-L-methionine</keyword>
<keyword evidence="5 10" id="KW-0808">Transferase</keyword>
<evidence type="ECO:0000256" key="6">
    <source>
        <dbReference type="ARBA" id="ARBA00022691"/>
    </source>
</evidence>
<evidence type="ECO:0000256" key="2">
    <source>
        <dbReference type="ARBA" id="ARBA00022490"/>
    </source>
</evidence>
<evidence type="ECO:0000313" key="15">
    <source>
        <dbReference type="RefSeq" id="XP_033535942.1"/>
    </source>
</evidence>
<evidence type="ECO:0000256" key="9">
    <source>
        <dbReference type="ARBA" id="ARBA00066937"/>
    </source>
</evidence>
<dbReference type="PIRSF" id="PIRSF017259">
    <property type="entry name" value="tRNA_mtfrase_TRM11"/>
    <property type="match status" value="1"/>
</dbReference>
<dbReference type="EC" id="2.1.1.214" evidence="9"/>
<keyword evidence="3 10" id="KW-0820">tRNA-binding</keyword>
<comment type="subcellular location">
    <subcellularLocation>
        <location evidence="1">Cytoplasm</location>
    </subcellularLocation>
</comment>
<dbReference type="InterPro" id="IPR016691">
    <property type="entry name" value="TRMT11"/>
</dbReference>
<dbReference type="Pfam" id="PF25904">
    <property type="entry name" value="Tmrp11_N"/>
    <property type="match status" value="1"/>
</dbReference>
<dbReference type="GO" id="GO:0032259">
    <property type="term" value="P:methylation"/>
    <property type="evidence" value="ECO:0007669"/>
    <property type="project" value="UniProtKB-UniRule"/>
</dbReference>
<evidence type="ECO:0000313" key="14">
    <source>
        <dbReference type="Proteomes" id="UP000504638"/>
    </source>
</evidence>
<comment type="similarity">
    <text evidence="10">Belongs to the class I-like SAM-binding methyltransferase superfamily. TRM11 methyltransferase family.</text>
</comment>
<dbReference type="GeneID" id="54423333"/>
<dbReference type="GO" id="GO:0005737">
    <property type="term" value="C:cytoplasm"/>
    <property type="evidence" value="ECO:0007669"/>
    <property type="project" value="UniProtKB-SubCell"/>
</dbReference>
<dbReference type="OrthoDB" id="296065at2759"/>
<dbReference type="GO" id="GO:0043527">
    <property type="term" value="C:tRNA methyltransferase complex"/>
    <property type="evidence" value="ECO:0007669"/>
    <property type="project" value="UniProtKB-ARBA"/>
</dbReference>
<evidence type="ECO:0000256" key="10">
    <source>
        <dbReference type="PROSITE-ProRule" id="PRU00959"/>
    </source>
</evidence>
<evidence type="ECO:0000256" key="4">
    <source>
        <dbReference type="ARBA" id="ARBA00022603"/>
    </source>
</evidence>
<dbReference type="InterPro" id="IPR059073">
    <property type="entry name" value="TRMT11_N"/>
</dbReference>
<dbReference type="Gene3D" id="3.40.50.150">
    <property type="entry name" value="Vaccinia Virus protein VP39"/>
    <property type="match status" value="1"/>
</dbReference>
<keyword evidence="8 10" id="KW-0694">RNA-binding</keyword>
<evidence type="ECO:0000259" key="12">
    <source>
        <dbReference type="Pfam" id="PF25904"/>
    </source>
</evidence>
<dbReference type="InterPro" id="IPR029063">
    <property type="entry name" value="SAM-dependent_MTases_sf"/>
</dbReference>
<evidence type="ECO:0000259" key="11">
    <source>
        <dbReference type="Pfam" id="PF01170"/>
    </source>
</evidence>
<keyword evidence="4 10" id="KW-0489">Methyltransferase</keyword>
<keyword evidence="14" id="KW-1185">Reference proteome</keyword>
<evidence type="ECO:0000256" key="7">
    <source>
        <dbReference type="ARBA" id="ARBA00022694"/>
    </source>
</evidence>
<evidence type="ECO:0000256" key="3">
    <source>
        <dbReference type="ARBA" id="ARBA00022555"/>
    </source>
</evidence>
<dbReference type="PANTHER" id="PTHR13370:SF3">
    <property type="entry name" value="TRNA (GUANINE(10)-N2)-METHYLTRANSFERASE HOMOLOG"/>
    <property type="match status" value="1"/>
</dbReference>
<reference evidence="15" key="2">
    <citation type="submission" date="2020-04" db="EMBL/GenBank/DDBJ databases">
        <authorList>
            <consortium name="NCBI Genome Project"/>
        </authorList>
    </citation>
    <scope>NUCLEOTIDE SEQUENCE</scope>
    <source>
        <strain evidence="15">CBS 781.70</strain>
    </source>
</reference>
<evidence type="ECO:0000313" key="13">
    <source>
        <dbReference type="EMBL" id="KAF1814311.1"/>
    </source>
</evidence>
<evidence type="ECO:0000256" key="1">
    <source>
        <dbReference type="ARBA" id="ARBA00004496"/>
    </source>
</evidence>
<evidence type="ECO:0000256" key="8">
    <source>
        <dbReference type="ARBA" id="ARBA00022884"/>
    </source>
</evidence>
<dbReference type="SUPFAM" id="SSF53335">
    <property type="entry name" value="S-adenosyl-L-methionine-dependent methyltransferases"/>
    <property type="match status" value="1"/>
</dbReference>
<dbReference type="Proteomes" id="UP000504638">
    <property type="component" value="Unplaced"/>
</dbReference>
<keyword evidence="7 10" id="KW-0819">tRNA processing</keyword>
<keyword evidence="2" id="KW-0963">Cytoplasm</keyword>
<evidence type="ECO:0000256" key="5">
    <source>
        <dbReference type="ARBA" id="ARBA00022679"/>
    </source>
</evidence>
<dbReference type="GO" id="GO:0008033">
    <property type="term" value="P:tRNA processing"/>
    <property type="evidence" value="ECO:0007669"/>
    <property type="project" value="UniProtKB-UniRule"/>
</dbReference>